<dbReference type="Gene3D" id="3.30.559.10">
    <property type="entry name" value="Chloramphenicol acetyltransferase-like domain"/>
    <property type="match status" value="1"/>
</dbReference>
<keyword evidence="5" id="KW-0816">Tricarboxylic acid cycle</keyword>
<evidence type="ECO:0000256" key="4">
    <source>
        <dbReference type="ARBA" id="ARBA00012945"/>
    </source>
</evidence>
<evidence type="ECO:0000256" key="3">
    <source>
        <dbReference type="ARBA" id="ARBA00007317"/>
    </source>
</evidence>
<comment type="similarity">
    <text evidence="3">Belongs to the 2-oxoacid dehydrogenase family.</text>
</comment>
<dbReference type="SUPFAM" id="SSF51230">
    <property type="entry name" value="Single hybrid motif"/>
    <property type="match status" value="1"/>
</dbReference>
<accession>A0A8H4VCA5</accession>
<comment type="pathway">
    <text evidence="2">Amino-acid degradation; L-lysine degradation via saccharopine pathway; glutaryl-CoA from L-lysine: step 6/6.</text>
</comment>
<evidence type="ECO:0000256" key="7">
    <source>
        <dbReference type="ARBA" id="ARBA00022823"/>
    </source>
</evidence>
<dbReference type="GO" id="GO:0004149">
    <property type="term" value="F:dihydrolipoyllysine-residue succinyltransferase activity"/>
    <property type="evidence" value="ECO:0007669"/>
    <property type="project" value="UniProtKB-EC"/>
</dbReference>
<evidence type="ECO:0000256" key="1">
    <source>
        <dbReference type="ARBA" id="ARBA00001938"/>
    </source>
</evidence>
<feature type="region of interest" description="Disordered" evidence="11">
    <location>
        <begin position="72"/>
        <end position="158"/>
    </location>
</feature>
<sequence length="387" mass="42347">MAESISEGTLKQFCKAVGDRVSQDEEIATIETDKIDVAVNSPGAGVIKELLVKEEDNVIVGQDLVRIELGKPSSADDHERHLEDGKPVHDANSNGEKTQSEAGDSMSEANFGRQRDSGQRQQPTAQQRQTSQISGDASREQDAIVNSTAVSSNRQERRVKMNRMRLRIAERLKQSQNTAASLTTFNEVDMSKLIQFRRSYLDETLKKTGVKLGFMSAFSRAVVLAMRDIPAVNASIEGPDGGDTIVYHDYVDISVAVATEKGLVTPVVRNVETLDMIGVERAIGNMGKKARDGNLSIEDMAGGTFTISNGGIFGSLMGTPIINLPQSAVLGLHAIKDRPIAVNGEVRIRPMMYLALTYDHRLLDGREAVQFLGKVKEYAEDPMRMLL</sequence>
<keyword evidence="7" id="KW-0450">Lipoyl</keyword>
<comment type="caution">
    <text evidence="13">The sequence shown here is derived from an EMBL/GenBank/DDBJ whole genome shotgun (WGS) entry which is preliminary data.</text>
</comment>
<dbReference type="PROSITE" id="PS00189">
    <property type="entry name" value="LIPOYL"/>
    <property type="match status" value="1"/>
</dbReference>
<keyword evidence="9" id="KW-0012">Acyltransferase</keyword>
<organism evidence="13 14">
    <name type="scientific">Ophiocordyceps camponoti-floridani</name>
    <dbReference type="NCBI Taxonomy" id="2030778"/>
    <lineage>
        <taxon>Eukaryota</taxon>
        <taxon>Fungi</taxon>
        <taxon>Dikarya</taxon>
        <taxon>Ascomycota</taxon>
        <taxon>Pezizomycotina</taxon>
        <taxon>Sordariomycetes</taxon>
        <taxon>Hypocreomycetidae</taxon>
        <taxon>Hypocreales</taxon>
        <taxon>Ophiocordycipitaceae</taxon>
        <taxon>Ophiocordyceps</taxon>
    </lineage>
</organism>
<evidence type="ECO:0000256" key="8">
    <source>
        <dbReference type="ARBA" id="ARBA00022946"/>
    </source>
</evidence>
<comment type="cofactor">
    <cofactor evidence="1">
        <name>(R)-lipoate</name>
        <dbReference type="ChEBI" id="CHEBI:83088"/>
    </cofactor>
</comment>
<feature type="compositionally biased region" description="Polar residues" evidence="11">
    <location>
        <begin position="144"/>
        <end position="153"/>
    </location>
</feature>
<evidence type="ECO:0000256" key="5">
    <source>
        <dbReference type="ARBA" id="ARBA00022532"/>
    </source>
</evidence>
<dbReference type="PANTHER" id="PTHR43416">
    <property type="entry name" value="DIHYDROLIPOYLLYSINE-RESIDUE SUCCINYLTRANSFERASE COMPONENT OF 2-OXOGLUTARATE DEHYDROGENASE COMPLEX, MITOCHONDRIAL-RELATED"/>
    <property type="match status" value="1"/>
</dbReference>
<dbReference type="InterPro" id="IPR003016">
    <property type="entry name" value="2-oxoA_DH_lipoyl-BS"/>
</dbReference>
<dbReference type="CDD" id="cd06849">
    <property type="entry name" value="lipoyl_domain"/>
    <property type="match status" value="1"/>
</dbReference>
<dbReference type="InterPro" id="IPR006255">
    <property type="entry name" value="SucB"/>
</dbReference>
<dbReference type="GO" id="GO:0045252">
    <property type="term" value="C:oxoglutarate dehydrogenase complex"/>
    <property type="evidence" value="ECO:0007669"/>
    <property type="project" value="InterPro"/>
</dbReference>
<dbReference type="OrthoDB" id="5391403at2759"/>
<dbReference type="Proteomes" id="UP000562929">
    <property type="component" value="Unassembled WGS sequence"/>
</dbReference>
<evidence type="ECO:0000256" key="9">
    <source>
        <dbReference type="ARBA" id="ARBA00023315"/>
    </source>
</evidence>
<dbReference type="UniPathway" id="UPA00868">
    <property type="reaction ID" value="UER00840"/>
</dbReference>
<dbReference type="PROSITE" id="PS50968">
    <property type="entry name" value="BIOTINYL_LIPOYL"/>
    <property type="match status" value="1"/>
</dbReference>
<evidence type="ECO:0000256" key="2">
    <source>
        <dbReference type="ARBA" id="ARBA00005145"/>
    </source>
</evidence>
<feature type="compositionally biased region" description="Polar residues" evidence="11">
    <location>
        <begin position="91"/>
        <end position="102"/>
    </location>
</feature>
<dbReference type="PANTHER" id="PTHR43416:SF5">
    <property type="entry name" value="DIHYDROLIPOYLLYSINE-RESIDUE SUCCINYLTRANSFERASE COMPONENT OF 2-OXOGLUTARATE DEHYDROGENASE COMPLEX, MITOCHONDRIAL"/>
    <property type="match status" value="1"/>
</dbReference>
<dbReference type="GO" id="GO:0006099">
    <property type="term" value="P:tricarboxylic acid cycle"/>
    <property type="evidence" value="ECO:0007669"/>
    <property type="project" value="UniProtKB-KW"/>
</dbReference>
<evidence type="ECO:0000256" key="10">
    <source>
        <dbReference type="ARBA" id="ARBA00032406"/>
    </source>
</evidence>
<dbReference type="InterPro" id="IPR050537">
    <property type="entry name" value="2-oxoacid_dehydrogenase"/>
</dbReference>
<dbReference type="EMBL" id="JAACLJ010000005">
    <property type="protein sequence ID" value="KAF4585419.1"/>
    <property type="molecule type" value="Genomic_DNA"/>
</dbReference>
<feature type="compositionally biased region" description="Low complexity" evidence="11">
    <location>
        <begin position="119"/>
        <end position="132"/>
    </location>
</feature>
<evidence type="ECO:0000313" key="14">
    <source>
        <dbReference type="Proteomes" id="UP000562929"/>
    </source>
</evidence>
<proteinExistence type="inferred from homology"/>
<dbReference type="EC" id="2.3.1.61" evidence="4"/>
<dbReference type="InterPro" id="IPR000089">
    <property type="entry name" value="Biotin_lipoyl"/>
</dbReference>
<keyword evidence="14" id="KW-1185">Reference proteome</keyword>
<gene>
    <name evidence="13" type="ORF">GQ602_004724</name>
</gene>
<dbReference type="GO" id="GO:0005739">
    <property type="term" value="C:mitochondrion"/>
    <property type="evidence" value="ECO:0007669"/>
    <property type="project" value="TreeGrafter"/>
</dbReference>
<dbReference type="Pfam" id="PF00198">
    <property type="entry name" value="2-oxoacid_dh"/>
    <property type="match status" value="1"/>
</dbReference>
<dbReference type="InterPro" id="IPR011053">
    <property type="entry name" value="Single_hybrid_motif"/>
</dbReference>
<name>A0A8H4VCA5_9HYPO</name>
<keyword evidence="6 13" id="KW-0808">Transferase</keyword>
<dbReference type="Pfam" id="PF00364">
    <property type="entry name" value="Biotin_lipoyl"/>
    <property type="match status" value="1"/>
</dbReference>
<dbReference type="Gene3D" id="2.40.50.100">
    <property type="match status" value="1"/>
</dbReference>
<protein>
    <recommendedName>
        <fullName evidence="4">dihydrolipoyllysine-residue succinyltransferase</fullName>
        <ecNumber evidence="4">2.3.1.61</ecNumber>
    </recommendedName>
    <alternativeName>
        <fullName evidence="10">2-oxoglutarate dehydrogenase complex component E2</fullName>
    </alternativeName>
</protein>
<dbReference type="NCBIfam" id="TIGR01347">
    <property type="entry name" value="sucB"/>
    <property type="match status" value="1"/>
</dbReference>
<evidence type="ECO:0000256" key="6">
    <source>
        <dbReference type="ARBA" id="ARBA00022679"/>
    </source>
</evidence>
<dbReference type="InterPro" id="IPR023213">
    <property type="entry name" value="CAT-like_dom_sf"/>
</dbReference>
<feature type="compositionally biased region" description="Basic and acidic residues" evidence="11">
    <location>
        <begin position="72"/>
        <end position="89"/>
    </location>
</feature>
<evidence type="ECO:0000259" key="12">
    <source>
        <dbReference type="PROSITE" id="PS50968"/>
    </source>
</evidence>
<evidence type="ECO:0000313" key="13">
    <source>
        <dbReference type="EMBL" id="KAF4585419.1"/>
    </source>
</evidence>
<reference evidence="13 14" key="1">
    <citation type="journal article" date="2020" name="G3 (Bethesda)">
        <title>Genetic Underpinnings of Host Manipulation by Ophiocordyceps as Revealed by Comparative Transcriptomics.</title>
        <authorList>
            <person name="Will I."/>
            <person name="Das B."/>
            <person name="Trinh T."/>
            <person name="Brachmann A."/>
            <person name="Ohm R.A."/>
            <person name="de Bekker C."/>
        </authorList>
    </citation>
    <scope>NUCLEOTIDE SEQUENCE [LARGE SCALE GENOMIC DNA]</scope>
    <source>
        <strain evidence="13 14">EC05</strain>
    </source>
</reference>
<feature type="domain" description="Lipoyl-binding" evidence="12">
    <location>
        <begin position="1"/>
        <end position="68"/>
    </location>
</feature>
<dbReference type="GO" id="GO:0033512">
    <property type="term" value="P:L-lysine catabolic process to acetyl-CoA via saccharopine"/>
    <property type="evidence" value="ECO:0007669"/>
    <property type="project" value="UniProtKB-UniPathway"/>
</dbReference>
<dbReference type="InterPro" id="IPR001078">
    <property type="entry name" value="2-oxoacid_DH_actylTfrase"/>
</dbReference>
<dbReference type="SUPFAM" id="SSF52777">
    <property type="entry name" value="CoA-dependent acyltransferases"/>
    <property type="match status" value="1"/>
</dbReference>
<keyword evidence="8" id="KW-0809">Transit peptide</keyword>
<evidence type="ECO:0000256" key="11">
    <source>
        <dbReference type="SAM" id="MobiDB-lite"/>
    </source>
</evidence>
<dbReference type="AlphaFoldDB" id="A0A8H4VCA5"/>